<feature type="transmembrane region" description="Helical" evidence="7">
    <location>
        <begin position="209"/>
        <end position="229"/>
    </location>
</feature>
<keyword evidence="5 7" id="KW-0472">Membrane</keyword>
<feature type="transmembrane region" description="Helical" evidence="7">
    <location>
        <begin position="241"/>
        <end position="261"/>
    </location>
</feature>
<dbReference type="Proteomes" id="UP000078343">
    <property type="component" value="Unassembled WGS sequence"/>
</dbReference>
<evidence type="ECO:0000256" key="4">
    <source>
        <dbReference type="ARBA" id="ARBA00022989"/>
    </source>
</evidence>
<comment type="subcellular location">
    <subcellularLocation>
        <location evidence="1">Membrane</location>
        <topology evidence="1">Multi-pass membrane protein</topology>
    </subcellularLocation>
</comment>
<dbReference type="InterPro" id="IPR036259">
    <property type="entry name" value="MFS_trans_sf"/>
</dbReference>
<evidence type="ECO:0000256" key="1">
    <source>
        <dbReference type="ARBA" id="ARBA00004141"/>
    </source>
</evidence>
<feature type="transmembrane region" description="Helical" evidence="7">
    <location>
        <begin position="534"/>
        <end position="553"/>
    </location>
</feature>
<evidence type="ECO:0000313" key="8">
    <source>
        <dbReference type="EMBL" id="OAP55883.1"/>
    </source>
</evidence>
<evidence type="ECO:0000313" key="9">
    <source>
        <dbReference type="Proteomes" id="UP000078343"/>
    </source>
</evidence>
<dbReference type="RefSeq" id="XP_018689250.1">
    <property type="nucleotide sequence ID" value="XM_018841541.1"/>
</dbReference>
<dbReference type="GeneID" id="30014203"/>
<feature type="transmembrane region" description="Helical" evidence="7">
    <location>
        <begin position="433"/>
        <end position="456"/>
    </location>
</feature>
<gene>
    <name evidence="8" type="ORF">AYL99_10035</name>
</gene>
<dbReference type="STRING" id="1367422.A0A178Z9L4"/>
<keyword evidence="2" id="KW-0813">Transport</keyword>
<evidence type="ECO:0000256" key="5">
    <source>
        <dbReference type="ARBA" id="ARBA00023136"/>
    </source>
</evidence>
<evidence type="ECO:0000256" key="3">
    <source>
        <dbReference type="ARBA" id="ARBA00022692"/>
    </source>
</evidence>
<dbReference type="GO" id="GO:0016020">
    <property type="term" value="C:membrane"/>
    <property type="evidence" value="ECO:0007669"/>
    <property type="project" value="UniProtKB-SubCell"/>
</dbReference>
<accession>A0A178Z9L4</accession>
<feature type="transmembrane region" description="Helical" evidence="7">
    <location>
        <begin position="468"/>
        <end position="487"/>
    </location>
</feature>
<name>A0A178Z9L4_9EURO</name>
<reference evidence="8 9" key="1">
    <citation type="submission" date="2016-04" db="EMBL/GenBank/DDBJ databases">
        <title>Draft genome of Fonsecaea erecta CBS 125763.</title>
        <authorList>
            <person name="Weiss V.A."/>
            <person name="Vicente V.A."/>
            <person name="Raittz R.T."/>
            <person name="Moreno L.F."/>
            <person name="De Souza E.M."/>
            <person name="Pedrosa F.O."/>
            <person name="Steffens M.B."/>
            <person name="Faoro H."/>
            <person name="Tadra-Sfeir M.Z."/>
            <person name="Najafzadeh M.J."/>
            <person name="Felipe M.S."/>
            <person name="Teixeira M."/>
            <person name="Sun J."/>
            <person name="Xi L."/>
            <person name="Gomes R."/>
            <person name="De Azevedo C.M."/>
            <person name="Salgado C.G."/>
            <person name="Da Silva M.B."/>
            <person name="Nascimento M.F."/>
            <person name="Queiroz-Telles F."/>
            <person name="Attili D.S."/>
            <person name="Gorbushina A."/>
        </authorList>
    </citation>
    <scope>NUCLEOTIDE SEQUENCE [LARGE SCALE GENOMIC DNA]</scope>
    <source>
        <strain evidence="8 9">CBS 125763</strain>
    </source>
</reference>
<dbReference type="FunFam" id="1.20.1250.20:FF:000106">
    <property type="entry name" value="MFS transporter, putative"/>
    <property type="match status" value="1"/>
</dbReference>
<dbReference type="SUPFAM" id="SSF103473">
    <property type="entry name" value="MFS general substrate transporter"/>
    <property type="match status" value="1"/>
</dbReference>
<dbReference type="Pfam" id="PF07690">
    <property type="entry name" value="MFS_1"/>
    <property type="match status" value="1"/>
</dbReference>
<keyword evidence="9" id="KW-1185">Reference proteome</keyword>
<feature type="transmembrane region" description="Helical" evidence="7">
    <location>
        <begin position="407"/>
        <end position="426"/>
    </location>
</feature>
<dbReference type="PANTHER" id="PTHR43791">
    <property type="entry name" value="PERMEASE-RELATED"/>
    <property type="match status" value="1"/>
</dbReference>
<evidence type="ECO:0008006" key="10">
    <source>
        <dbReference type="Google" id="ProtNLM"/>
    </source>
</evidence>
<sequence length="593" mass="67507">MDKSIESEVIPSTTERNKEATRQPKPRRWWQFGGKDISHVSVDADIELDSETSSLEPTDPSVVKNVNNVYEAPEATDIYKPIEGFEGTHRFDPSAEWTQAEEQALVRRLDWRIALPTCIMFFALQLDRGNITQALSDNMLKDLGMNTNNYNNGMTIFYCSFLFAELPSQLISKKLGPDTWIPIQMVAWSAVAASQAALSGKTSFYICRFLLGLIEGGFIPDTILYLSYFFTNAELPKRLSWFWTSYQSTQIVGAFLAYGILHLRGHGGIAGWRYLFAIEGALTGLIGILTWLYLPASPTQTARNSAARRNGRKIWTKGLLRPKNGWFTEREETIMVTRILRDDPGKATMHNRQGLSFDLFWSALTDYDMWPIYLIGLSWTIPSTPPQAYITLTCKALGFDTFQTNLLTIPAYTLFIVQLLFWTWVSERINQRLLLGVICQIWCLPLLVALVTLVTLPPHFHGSNWSKWTLSTLLVGYPYVHAILVALTSRNAGSVRTRTVGSSLYNMAVQASNIFSSQIYRQNDAPYYYTGNKALLGVVAWNVIVFIGAKIYYVRKNADRDRVWYAMSREERVHYLQTTTDKGNKRLDFRFAH</sequence>
<dbReference type="GO" id="GO:0022857">
    <property type="term" value="F:transmembrane transporter activity"/>
    <property type="evidence" value="ECO:0007669"/>
    <property type="project" value="InterPro"/>
</dbReference>
<comment type="caution">
    <text evidence="8">The sequence shown here is derived from an EMBL/GenBank/DDBJ whole genome shotgun (WGS) entry which is preliminary data.</text>
</comment>
<dbReference type="OrthoDB" id="1935484at2759"/>
<dbReference type="EMBL" id="LVYI01000010">
    <property type="protein sequence ID" value="OAP55883.1"/>
    <property type="molecule type" value="Genomic_DNA"/>
</dbReference>
<feature type="region of interest" description="Disordered" evidence="6">
    <location>
        <begin position="1"/>
        <end position="27"/>
    </location>
</feature>
<organism evidence="8 9">
    <name type="scientific">Fonsecaea erecta</name>
    <dbReference type="NCBI Taxonomy" id="1367422"/>
    <lineage>
        <taxon>Eukaryota</taxon>
        <taxon>Fungi</taxon>
        <taxon>Dikarya</taxon>
        <taxon>Ascomycota</taxon>
        <taxon>Pezizomycotina</taxon>
        <taxon>Eurotiomycetes</taxon>
        <taxon>Chaetothyriomycetidae</taxon>
        <taxon>Chaetothyriales</taxon>
        <taxon>Herpotrichiellaceae</taxon>
        <taxon>Fonsecaea</taxon>
    </lineage>
</organism>
<dbReference type="Gene3D" id="1.20.1250.20">
    <property type="entry name" value="MFS general substrate transporter like domains"/>
    <property type="match status" value="1"/>
</dbReference>
<dbReference type="PANTHER" id="PTHR43791:SF104">
    <property type="entry name" value="MAJOR FACILITATOR SUPERFAMILY (MFS) PROFILE DOMAIN-CONTAINING PROTEIN-RELATED"/>
    <property type="match status" value="1"/>
</dbReference>
<keyword evidence="3 7" id="KW-0812">Transmembrane</keyword>
<protein>
    <recommendedName>
        <fullName evidence="10">Major facilitator superfamily (MFS) profile domain-containing protein</fullName>
    </recommendedName>
</protein>
<dbReference type="InterPro" id="IPR011701">
    <property type="entry name" value="MFS"/>
</dbReference>
<evidence type="ECO:0000256" key="2">
    <source>
        <dbReference type="ARBA" id="ARBA00022448"/>
    </source>
</evidence>
<proteinExistence type="predicted"/>
<keyword evidence="4 7" id="KW-1133">Transmembrane helix</keyword>
<feature type="transmembrane region" description="Helical" evidence="7">
    <location>
        <begin position="499"/>
        <end position="519"/>
    </location>
</feature>
<evidence type="ECO:0000256" key="6">
    <source>
        <dbReference type="SAM" id="MobiDB-lite"/>
    </source>
</evidence>
<dbReference type="AlphaFoldDB" id="A0A178Z9L4"/>
<feature type="transmembrane region" description="Helical" evidence="7">
    <location>
        <begin position="273"/>
        <end position="294"/>
    </location>
</feature>
<dbReference type="FunFam" id="1.20.1250.20:FF:000247">
    <property type="entry name" value="MFS general substrate transporter"/>
    <property type="match status" value="1"/>
</dbReference>
<evidence type="ECO:0000256" key="7">
    <source>
        <dbReference type="SAM" id="Phobius"/>
    </source>
</evidence>